<accession>A0A387BCR5</accession>
<dbReference type="AlphaFoldDB" id="A0A387BCR5"/>
<dbReference type="OrthoDB" id="1099523at2"/>
<dbReference type="Proteomes" id="UP000278886">
    <property type="component" value="Chromosome"/>
</dbReference>
<feature type="domain" description="M23ase beta-sheet core" evidence="2">
    <location>
        <begin position="122"/>
        <end position="219"/>
    </location>
</feature>
<dbReference type="KEGG" id="lyd:D7I47_10640"/>
<evidence type="ECO:0000256" key="1">
    <source>
        <dbReference type="ARBA" id="ARBA00022729"/>
    </source>
</evidence>
<dbReference type="CDD" id="cd12797">
    <property type="entry name" value="M23_peptidase"/>
    <property type="match status" value="1"/>
</dbReference>
<gene>
    <name evidence="3" type="ORF">D7I47_10640</name>
</gene>
<evidence type="ECO:0000259" key="2">
    <source>
        <dbReference type="Pfam" id="PF01551"/>
    </source>
</evidence>
<dbReference type="PANTHER" id="PTHR21666">
    <property type="entry name" value="PEPTIDASE-RELATED"/>
    <property type="match status" value="1"/>
</dbReference>
<dbReference type="InterPro" id="IPR050570">
    <property type="entry name" value="Cell_wall_metabolism_enzyme"/>
</dbReference>
<dbReference type="InterPro" id="IPR011055">
    <property type="entry name" value="Dup_hybrid_motif"/>
</dbReference>
<evidence type="ECO:0000313" key="4">
    <source>
        <dbReference type="Proteomes" id="UP000278886"/>
    </source>
</evidence>
<reference evidence="4" key="1">
    <citation type="submission" date="2018-09" db="EMBL/GenBank/DDBJ databases">
        <title>Genome sequencing of strain 2DFWR-13.</title>
        <authorList>
            <person name="Heo J."/>
            <person name="Kim S.-J."/>
            <person name="Kwon S.-W."/>
        </authorList>
    </citation>
    <scope>NUCLEOTIDE SEQUENCE [LARGE SCALE GENOMIC DNA]</scope>
    <source>
        <strain evidence="4">2DFWR-13</strain>
    </source>
</reference>
<dbReference type="PANTHER" id="PTHR21666:SF289">
    <property type="entry name" value="L-ALA--D-GLU ENDOPEPTIDASE"/>
    <property type="match status" value="1"/>
</dbReference>
<dbReference type="Pfam" id="PF01551">
    <property type="entry name" value="Peptidase_M23"/>
    <property type="match status" value="1"/>
</dbReference>
<sequence length="234" mass="24585">MPHPSSPVHASAHLHAPLRGFLAVSRRTLAIGTLALIMALVVVHDLPASATTVAAPEVELEGQELNITMASVTSKLSAPVTEERDGYDVITYSMVQWPVDPSSTVTAGFGHRSAPCVGCSTNHSGVDWTPGYGTPVHAIADGVVVARSMSDWGSYVVMQHDIDGQTVYSGYAHLVSGSNVPVGTVVSRGDVIGLIGNTGPTSGTHLHFSIIVDENTFVDPLAWLRTHVTEAWAG</sequence>
<name>A0A387BCR5_9MICO</name>
<dbReference type="EMBL" id="CP032630">
    <property type="protein sequence ID" value="AYF98669.1"/>
    <property type="molecule type" value="Genomic_DNA"/>
</dbReference>
<dbReference type="Gene3D" id="2.70.70.10">
    <property type="entry name" value="Glucose Permease (Domain IIA)"/>
    <property type="match status" value="1"/>
</dbReference>
<evidence type="ECO:0000313" key="3">
    <source>
        <dbReference type="EMBL" id="AYF98669.1"/>
    </source>
</evidence>
<dbReference type="SUPFAM" id="SSF51261">
    <property type="entry name" value="Duplicated hybrid motif"/>
    <property type="match status" value="1"/>
</dbReference>
<proteinExistence type="predicted"/>
<keyword evidence="1" id="KW-0732">Signal</keyword>
<dbReference type="GO" id="GO:0004222">
    <property type="term" value="F:metalloendopeptidase activity"/>
    <property type="evidence" value="ECO:0007669"/>
    <property type="project" value="TreeGrafter"/>
</dbReference>
<dbReference type="InterPro" id="IPR016047">
    <property type="entry name" value="M23ase_b-sheet_dom"/>
</dbReference>
<keyword evidence="4" id="KW-1185">Reference proteome</keyword>
<dbReference type="RefSeq" id="WP_120763016.1">
    <property type="nucleotide sequence ID" value="NZ_CP032630.1"/>
</dbReference>
<organism evidence="3 4">
    <name type="scientific">Protaetiibacter intestinalis</name>
    <dbReference type="NCBI Taxonomy" id="2419774"/>
    <lineage>
        <taxon>Bacteria</taxon>
        <taxon>Bacillati</taxon>
        <taxon>Actinomycetota</taxon>
        <taxon>Actinomycetes</taxon>
        <taxon>Micrococcales</taxon>
        <taxon>Microbacteriaceae</taxon>
        <taxon>Protaetiibacter</taxon>
    </lineage>
</organism>
<protein>
    <submittedName>
        <fullName evidence="3">M23 family metallopeptidase</fullName>
    </submittedName>
</protein>